<feature type="domain" description="MotA/TolQ/ExbB proton channel" evidence="8">
    <location>
        <begin position="70"/>
        <end position="188"/>
    </location>
</feature>
<sequence>MIELIKEGGAFVWVLLALAFVATVVTLERILFFQRTRIHVGDLILGLSNHVRKKAYGEAMHEAARAPGPVARVAHATLMRHHLSRADLRDIAREAGQLEVPRIEKNLRGLYTVALVAPLVGMMGTVTGLIYTFQAMSDASTVDSTQKMTQGVYESLVTTAFGLMVAVPAYLMYLYFLGRAKRLIHRIERAAIELVNVICDAREQKSEIVAFSEQARQSEKVDKEAAKGSKK</sequence>
<organism evidence="9 10">
    <name type="scientific">Rubritalea squalenifaciens DSM 18772</name>
    <dbReference type="NCBI Taxonomy" id="1123071"/>
    <lineage>
        <taxon>Bacteria</taxon>
        <taxon>Pseudomonadati</taxon>
        <taxon>Verrucomicrobiota</taxon>
        <taxon>Verrucomicrobiia</taxon>
        <taxon>Verrucomicrobiales</taxon>
        <taxon>Rubritaleaceae</taxon>
        <taxon>Rubritalea</taxon>
    </lineage>
</organism>
<evidence type="ECO:0000259" key="8">
    <source>
        <dbReference type="Pfam" id="PF01618"/>
    </source>
</evidence>
<dbReference type="RefSeq" id="WP_143185119.1">
    <property type="nucleotide sequence ID" value="NZ_FQYR01000007.1"/>
</dbReference>
<keyword evidence="3 7" id="KW-0812">Transmembrane</keyword>
<name>A0A1M6R7X4_9BACT</name>
<dbReference type="STRING" id="1123071.SAMN02745181_3570"/>
<evidence type="ECO:0000256" key="5">
    <source>
        <dbReference type="ARBA" id="ARBA00023136"/>
    </source>
</evidence>
<keyword evidence="10" id="KW-1185">Reference proteome</keyword>
<feature type="transmembrane region" description="Helical" evidence="7">
    <location>
        <begin position="153"/>
        <end position="176"/>
    </location>
</feature>
<keyword evidence="6" id="KW-0813">Transport</keyword>
<feature type="transmembrane region" description="Helical" evidence="7">
    <location>
        <begin position="12"/>
        <end position="32"/>
    </location>
</feature>
<dbReference type="InterPro" id="IPR002898">
    <property type="entry name" value="MotA_ExbB_proton_chnl"/>
</dbReference>
<dbReference type="InterPro" id="IPR050790">
    <property type="entry name" value="ExbB/TolQ_transport"/>
</dbReference>
<keyword evidence="5 7" id="KW-0472">Membrane</keyword>
<dbReference type="PANTHER" id="PTHR30625:SF11">
    <property type="entry name" value="MOTA_TOLQ_EXBB PROTON CHANNEL DOMAIN-CONTAINING PROTEIN"/>
    <property type="match status" value="1"/>
</dbReference>
<keyword evidence="4 7" id="KW-1133">Transmembrane helix</keyword>
<protein>
    <submittedName>
        <fullName evidence="9">Biopolymer transport protein ExbB</fullName>
    </submittedName>
</protein>
<evidence type="ECO:0000256" key="7">
    <source>
        <dbReference type="SAM" id="Phobius"/>
    </source>
</evidence>
<feature type="transmembrane region" description="Helical" evidence="7">
    <location>
        <begin position="110"/>
        <end position="133"/>
    </location>
</feature>
<comment type="subcellular location">
    <subcellularLocation>
        <location evidence="1">Cell membrane</location>
        <topology evidence="1">Multi-pass membrane protein</topology>
    </subcellularLocation>
    <subcellularLocation>
        <location evidence="6">Membrane</location>
        <topology evidence="6">Multi-pass membrane protein</topology>
    </subcellularLocation>
</comment>
<gene>
    <name evidence="9" type="ORF">SAMN02745181_3570</name>
</gene>
<evidence type="ECO:0000256" key="3">
    <source>
        <dbReference type="ARBA" id="ARBA00022692"/>
    </source>
</evidence>
<dbReference type="PANTHER" id="PTHR30625">
    <property type="entry name" value="PROTEIN TOLQ"/>
    <property type="match status" value="1"/>
</dbReference>
<keyword evidence="6" id="KW-0653">Protein transport</keyword>
<comment type="similarity">
    <text evidence="6">Belongs to the exbB/tolQ family.</text>
</comment>
<dbReference type="Pfam" id="PF01618">
    <property type="entry name" value="MotA_ExbB"/>
    <property type="match status" value="1"/>
</dbReference>
<dbReference type="OrthoDB" id="4045at2"/>
<keyword evidence="2" id="KW-1003">Cell membrane</keyword>
<dbReference type="EMBL" id="FQYR01000007">
    <property type="protein sequence ID" value="SHK28564.1"/>
    <property type="molecule type" value="Genomic_DNA"/>
</dbReference>
<evidence type="ECO:0000313" key="9">
    <source>
        <dbReference type="EMBL" id="SHK28564.1"/>
    </source>
</evidence>
<evidence type="ECO:0000256" key="2">
    <source>
        <dbReference type="ARBA" id="ARBA00022475"/>
    </source>
</evidence>
<evidence type="ECO:0000313" key="10">
    <source>
        <dbReference type="Proteomes" id="UP000184510"/>
    </source>
</evidence>
<evidence type="ECO:0000256" key="1">
    <source>
        <dbReference type="ARBA" id="ARBA00004651"/>
    </source>
</evidence>
<dbReference type="Proteomes" id="UP000184510">
    <property type="component" value="Unassembled WGS sequence"/>
</dbReference>
<dbReference type="InParanoid" id="A0A1M6R7X4"/>
<reference evidence="9 10" key="1">
    <citation type="submission" date="2016-11" db="EMBL/GenBank/DDBJ databases">
        <authorList>
            <person name="Jaros S."/>
            <person name="Januszkiewicz K."/>
            <person name="Wedrychowicz H."/>
        </authorList>
    </citation>
    <scope>NUCLEOTIDE SEQUENCE [LARGE SCALE GENOMIC DNA]</scope>
    <source>
        <strain evidence="9 10">DSM 18772</strain>
    </source>
</reference>
<accession>A0A1M6R7X4</accession>
<dbReference type="GO" id="GO:0005886">
    <property type="term" value="C:plasma membrane"/>
    <property type="evidence" value="ECO:0007669"/>
    <property type="project" value="UniProtKB-SubCell"/>
</dbReference>
<evidence type="ECO:0000256" key="4">
    <source>
        <dbReference type="ARBA" id="ARBA00022989"/>
    </source>
</evidence>
<dbReference type="GO" id="GO:0017038">
    <property type="term" value="P:protein import"/>
    <property type="evidence" value="ECO:0007669"/>
    <property type="project" value="TreeGrafter"/>
</dbReference>
<dbReference type="AlphaFoldDB" id="A0A1M6R7X4"/>
<proteinExistence type="inferred from homology"/>
<evidence type="ECO:0000256" key="6">
    <source>
        <dbReference type="RuleBase" id="RU004057"/>
    </source>
</evidence>